<keyword evidence="12 16" id="KW-0830">Ubiquinone</keyword>
<dbReference type="GO" id="GO:0015990">
    <property type="term" value="P:electron transport coupled proton transport"/>
    <property type="evidence" value="ECO:0007669"/>
    <property type="project" value="TreeGrafter"/>
</dbReference>
<evidence type="ECO:0000256" key="2">
    <source>
        <dbReference type="ARBA" id="ARBA00009025"/>
    </source>
</evidence>
<evidence type="ECO:0000259" key="17">
    <source>
        <dbReference type="Pfam" id="PF00361"/>
    </source>
</evidence>
<name>A0A0K0PWI5_9BIVA</name>
<keyword evidence="9 16" id="KW-0249">Electron transport</keyword>
<dbReference type="InterPro" id="IPR000260">
    <property type="entry name" value="NADH4_N"/>
</dbReference>
<dbReference type="Pfam" id="PF00361">
    <property type="entry name" value="Proton_antipo_M"/>
    <property type="match status" value="1"/>
</dbReference>
<gene>
    <name evidence="19" type="primary">ND4</name>
</gene>
<keyword evidence="11 16" id="KW-0520">NAD</keyword>
<keyword evidence="5 16" id="KW-0813">Transport</keyword>
<feature type="transmembrane region" description="Helical" evidence="16">
    <location>
        <begin position="23"/>
        <end position="42"/>
    </location>
</feature>
<keyword evidence="6 16" id="KW-0679">Respiratory chain</keyword>
<evidence type="ECO:0000256" key="14">
    <source>
        <dbReference type="ARBA" id="ARBA00023136"/>
    </source>
</evidence>
<dbReference type="GO" id="GO:0048039">
    <property type="term" value="F:ubiquinone binding"/>
    <property type="evidence" value="ECO:0007669"/>
    <property type="project" value="TreeGrafter"/>
</dbReference>
<evidence type="ECO:0000256" key="5">
    <source>
        <dbReference type="ARBA" id="ARBA00022448"/>
    </source>
</evidence>
<protein>
    <recommendedName>
        <fullName evidence="4 16">NADH-ubiquinone oxidoreductase chain 4</fullName>
        <ecNumber evidence="3 16">7.1.1.2</ecNumber>
    </recommendedName>
</protein>
<accession>A0A0K0PWI5</accession>
<dbReference type="PRINTS" id="PR01437">
    <property type="entry name" value="NUOXDRDTASE4"/>
</dbReference>
<evidence type="ECO:0000313" key="19">
    <source>
        <dbReference type="EMBL" id="AKQ78433.1"/>
    </source>
</evidence>
<feature type="transmembrane region" description="Helical" evidence="16">
    <location>
        <begin position="300"/>
        <end position="321"/>
    </location>
</feature>
<evidence type="ECO:0000256" key="6">
    <source>
        <dbReference type="ARBA" id="ARBA00022660"/>
    </source>
</evidence>
<dbReference type="CTD" id="4538"/>
<dbReference type="GeneID" id="25103015"/>
<dbReference type="GO" id="GO:0008137">
    <property type="term" value="F:NADH dehydrogenase (ubiquinone) activity"/>
    <property type="evidence" value="ECO:0007669"/>
    <property type="project" value="UniProtKB-UniRule"/>
</dbReference>
<dbReference type="Pfam" id="PF01059">
    <property type="entry name" value="Oxidored_q5_N"/>
    <property type="match status" value="1"/>
</dbReference>
<keyword evidence="8" id="KW-1278">Translocase</keyword>
<feature type="domain" description="NADH:ubiquinone oxidoreductase chain 4 N-terminal" evidence="18">
    <location>
        <begin position="2"/>
        <end position="104"/>
    </location>
</feature>
<dbReference type="AlphaFoldDB" id="A0A0K0PWI5"/>
<dbReference type="InterPro" id="IPR001750">
    <property type="entry name" value="ND/Mrp_TM"/>
</dbReference>
<feature type="transmembrane region" description="Helical" evidence="16">
    <location>
        <begin position="342"/>
        <end position="360"/>
    </location>
</feature>
<evidence type="ECO:0000256" key="3">
    <source>
        <dbReference type="ARBA" id="ARBA00012944"/>
    </source>
</evidence>
<dbReference type="PANTHER" id="PTHR43507">
    <property type="entry name" value="NADH-UBIQUINONE OXIDOREDUCTASE CHAIN 4"/>
    <property type="match status" value="1"/>
</dbReference>
<dbReference type="InterPro" id="IPR003918">
    <property type="entry name" value="NADH_UbQ_OxRdtase"/>
</dbReference>
<dbReference type="InterPro" id="IPR010227">
    <property type="entry name" value="NADH_Q_OxRdtase_chainM/4"/>
</dbReference>
<dbReference type="GO" id="GO:0031966">
    <property type="term" value="C:mitochondrial membrane"/>
    <property type="evidence" value="ECO:0007669"/>
    <property type="project" value="UniProtKB-SubCell"/>
</dbReference>
<comment type="catalytic activity">
    <reaction evidence="15 16">
        <text>a ubiquinone + NADH + 5 H(+)(in) = a ubiquinol + NAD(+) + 4 H(+)(out)</text>
        <dbReference type="Rhea" id="RHEA:29091"/>
        <dbReference type="Rhea" id="RHEA-COMP:9565"/>
        <dbReference type="Rhea" id="RHEA-COMP:9566"/>
        <dbReference type="ChEBI" id="CHEBI:15378"/>
        <dbReference type="ChEBI" id="CHEBI:16389"/>
        <dbReference type="ChEBI" id="CHEBI:17976"/>
        <dbReference type="ChEBI" id="CHEBI:57540"/>
        <dbReference type="ChEBI" id="CHEBI:57945"/>
        <dbReference type="EC" id="7.1.1.2"/>
    </reaction>
</comment>
<geneLocation type="mitochondrion" evidence="19"/>
<sequence>MSLLILMVSSCFMSLFLNKKDQVIGMINAFGLWVAYSFTLWVGSGVSWESSSTMLTIDSCSASMVTLTLWVCGISILASSLMLSLRGGFSNYWMLVTILSLLLVQCFMVNSLAVFYILFESTLVPMIMIIVIWGQQPERIPAIQYISGYTMGASFPLLLLVIDMEISKGTSFFWFMTVNKSTSSWLWIAAFLGFLVKLPAFPFHTWLPKAHVQAPVGGSVILAGILLKLGGYGILRVMMMLSYCLEWFGIVIMSASIFGSVFGAVMCARQSDAKKLIAYSSVSHMAFPVVGLFSCTETGLVGALIMLVSHGFISSGLFVLCGINSELVHSRKLKIMSGGTRAYPILSWLWLLMIMANLGVPPCPVIISEILSLTAVVAIYPWVFVFFVAYFVLSGAYSFSMYCQLVHSNPSKEIDVLFNEVKIKDLMALYFLLYPLAEVLFKWDLWAIT</sequence>
<evidence type="ECO:0000259" key="18">
    <source>
        <dbReference type="Pfam" id="PF01059"/>
    </source>
</evidence>
<evidence type="ECO:0000256" key="8">
    <source>
        <dbReference type="ARBA" id="ARBA00022967"/>
    </source>
</evidence>
<comment type="subcellular location">
    <subcellularLocation>
        <location evidence="1 16">Mitochondrion membrane</location>
        <topology evidence="1 16">Multi-pass membrane protein</topology>
    </subcellularLocation>
</comment>
<evidence type="ECO:0000256" key="9">
    <source>
        <dbReference type="ARBA" id="ARBA00022982"/>
    </source>
</evidence>
<evidence type="ECO:0000256" key="12">
    <source>
        <dbReference type="ARBA" id="ARBA00023075"/>
    </source>
</evidence>
<comment type="similarity">
    <text evidence="2 16">Belongs to the complex I subunit 4 family.</text>
</comment>
<keyword evidence="13 16" id="KW-0496">Mitochondrion</keyword>
<feature type="transmembrane region" description="Helical" evidence="16">
    <location>
        <begin position="247"/>
        <end position="269"/>
    </location>
</feature>
<feature type="transmembrane region" description="Helical" evidence="16">
    <location>
        <begin position="366"/>
        <end position="393"/>
    </location>
</feature>
<evidence type="ECO:0000256" key="4">
    <source>
        <dbReference type="ARBA" id="ARBA00021006"/>
    </source>
</evidence>
<keyword evidence="14 16" id="KW-0472">Membrane</keyword>
<feature type="transmembrane region" description="Helical" evidence="16">
    <location>
        <begin position="146"/>
        <end position="164"/>
    </location>
</feature>
<dbReference type="GO" id="GO:0003954">
    <property type="term" value="F:NADH dehydrogenase activity"/>
    <property type="evidence" value="ECO:0007669"/>
    <property type="project" value="TreeGrafter"/>
</dbReference>
<evidence type="ECO:0000256" key="15">
    <source>
        <dbReference type="ARBA" id="ARBA00049551"/>
    </source>
</evidence>
<evidence type="ECO:0000256" key="10">
    <source>
        <dbReference type="ARBA" id="ARBA00022989"/>
    </source>
</evidence>
<dbReference type="RefSeq" id="YP_009160545.1">
    <property type="nucleotide sequence ID" value="NC_027653.1"/>
</dbReference>
<feature type="transmembrane region" description="Helical" evidence="16">
    <location>
        <begin position="215"/>
        <end position="235"/>
    </location>
</feature>
<feature type="transmembrane region" description="Helical" evidence="16">
    <location>
        <begin position="116"/>
        <end position="134"/>
    </location>
</feature>
<feature type="transmembrane region" description="Helical" evidence="16">
    <location>
        <begin position="184"/>
        <end position="203"/>
    </location>
</feature>
<keyword evidence="10 16" id="KW-1133">Transmembrane helix</keyword>
<keyword evidence="7 16" id="KW-0812">Transmembrane</keyword>
<reference evidence="19" key="1">
    <citation type="journal article" date="2015" name="Mitochondrial DNA">
        <title>The complete mitochondrial genome of Crassostrea gasar (Bivalvia: Ostreidae).</title>
        <authorList>
            <person name="Cavaleiro N.P."/>
            <person name="Sole-Cava A.M."/>
            <person name="Melo C.M.R."/>
            <person name="de Almeida L.G."/>
            <person name="Lazoski C."/>
            <person name="de Vasconcelos A.T.R."/>
        </authorList>
    </citation>
    <scope>NUCLEOTIDE SEQUENCE</scope>
    <source>
        <strain evidence="19">SP2</strain>
    </source>
</reference>
<evidence type="ECO:0000256" key="16">
    <source>
        <dbReference type="RuleBase" id="RU003297"/>
    </source>
</evidence>
<feature type="transmembrane region" description="Helical" evidence="16">
    <location>
        <begin position="62"/>
        <end position="85"/>
    </location>
</feature>
<dbReference type="PANTHER" id="PTHR43507:SF20">
    <property type="entry name" value="NADH-UBIQUINONE OXIDOREDUCTASE CHAIN 4"/>
    <property type="match status" value="1"/>
</dbReference>
<comment type="function">
    <text evidence="16">Core subunit of the mitochondrial membrane respiratory chain NADH dehydrogenase (Complex I) which catalyzes electron transfer from NADH through the respiratory chain, using ubiquinone as an electron acceptor. Essential for the catalytic activity and assembly of complex I.</text>
</comment>
<evidence type="ECO:0000256" key="13">
    <source>
        <dbReference type="ARBA" id="ARBA00023128"/>
    </source>
</evidence>
<feature type="domain" description="NADH:quinone oxidoreductase/Mrp antiporter transmembrane" evidence="17">
    <location>
        <begin position="110"/>
        <end position="389"/>
    </location>
</feature>
<dbReference type="GO" id="GO:0042773">
    <property type="term" value="P:ATP synthesis coupled electron transport"/>
    <property type="evidence" value="ECO:0007669"/>
    <property type="project" value="InterPro"/>
</dbReference>
<dbReference type="NCBIfam" id="TIGR01972">
    <property type="entry name" value="NDH_I_M"/>
    <property type="match status" value="1"/>
</dbReference>
<organism evidence="19">
    <name type="scientific">Crassostrea tulipa</name>
    <dbReference type="NCBI Taxonomy" id="2912563"/>
    <lineage>
        <taxon>Eukaryota</taxon>
        <taxon>Metazoa</taxon>
        <taxon>Spiralia</taxon>
        <taxon>Lophotrochozoa</taxon>
        <taxon>Mollusca</taxon>
        <taxon>Bivalvia</taxon>
        <taxon>Autobranchia</taxon>
        <taxon>Pteriomorphia</taxon>
        <taxon>Ostreida</taxon>
        <taxon>Ostreoidea</taxon>
        <taxon>Ostreidae</taxon>
        <taxon>Crassostrea</taxon>
    </lineage>
</organism>
<evidence type="ECO:0000256" key="11">
    <source>
        <dbReference type="ARBA" id="ARBA00023027"/>
    </source>
</evidence>
<evidence type="ECO:0000256" key="1">
    <source>
        <dbReference type="ARBA" id="ARBA00004225"/>
    </source>
</evidence>
<feature type="transmembrane region" description="Helical" evidence="16">
    <location>
        <begin position="92"/>
        <end position="110"/>
    </location>
</feature>
<evidence type="ECO:0000256" key="7">
    <source>
        <dbReference type="ARBA" id="ARBA00022692"/>
    </source>
</evidence>
<dbReference type="EC" id="7.1.1.2" evidence="3 16"/>
<proteinExistence type="inferred from homology"/>
<dbReference type="EMBL" id="KR856227">
    <property type="protein sequence ID" value="AKQ78433.1"/>
    <property type="molecule type" value="Genomic_DNA"/>
</dbReference>